<accession>A0A5M4B8Q0</accession>
<sequence>MPIVAEKTPVINLSETSPLKLAEGESKEVIISGEHIDKFEVKSSNVNVASINVDAKAKKFVIEAKTSGTATITVSSGGKTTELEVQVSKIPVERIEIEAQHNFQPGNQRLTANVYPENASNKTLVWESSDTQIVRIVNPQTGEIYINPRYGASATLTIKATDGSGVSTKHLINVVKLVQNITILAITQLGVGANHNLQATIEPHDATNTTLNWESSNPDVVSVDGQGKVTALKEGRATITAQATDGSFVSQSIEIKVVLGINKVTIDQAQDKTMQIKKGKHPLSVSIWHNNEKKEQGIMDKSKSGFGSVSWQIVSNNSDKAAVFGWKDGEKHILDAIKTGTVTIKAVYYDSLTGEHIDSDVITVNIEN</sequence>
<gene>
    <name evidence="2" type="ORF">RCZ01_12830</name>
</gene>
<dbReference type="Gene3D" id="2.60.40.1080">
    <property type="match status" value="3"/>
</dbReference>
<dbReference type="InterPro" id="IPR003343">
    <property type="entry name" value="Big_2"/>
</dbReference>
<evidence type="ECO:0000259" key="1">
    <source>
        <dbReference type="SMART" id="SM00635"/>
    </source>
</evidence>
<reference evidence="3" key="1">
    <citation type="journal article" date="2020" name="Int. J. Syst. Evol. Microbiol.">
        <title>Capnocytophaga felis sp. nov. isolated from the feline oral cavity.</title>
        <authorList>
            <person name="Suzuki M."/>
            <person name="Umeda K."/>
            <person name="Kimura M."/>
            <person name="Imaoka K."/>
            <person name="Morikawa S."/>
            <person name="Maeda K."/>
        </authorList>
    </citation>
    <scope>NUCLEOTIDE SEQUENCE [LARGE SCALE GENOMIC DNA]</scope>
    <source>
        <strain evidence="3">KC07070</strain>
    </source>
</reference>
<dbReference type="Proteomes" id="UP000398217">
    <property type="component" value="Unassembled WGS sequence"/>
</dbReference>
<feature type="domain" description="BIG2" evidence="1">
    <location>
        <begin position="177"/>
        <end position="253"/>
    </location>
</feature>
<protein>
    <recommendedName>
        <fullName evidence="1">BIG2 domain-containing protein</fullName>
    </recommendedName>
</protein>
<evidence type="ECO:0000313" key="2">
    <source>
        <dbReference type="EMBL" id="GET45981.1"/>
    </source>
</evidence>
<dbReference type="Pfam" id="PF02368">
    <property type="entry name" value="Big_2"/>
    <property type="match status" value="2"/>
</dbReference>
<name>A0A5M4B8Q0_9FLAO</name>
<feature type="domain" description="BIG2" evidence="1">
    <location>
        <begin position="91"/>
        <end position="170"/>
    </location>
</feature>
<dbReference type="SMART" id="SM00635">
    <property type="entry name" value="BID_2"/>
    <property type="match status" value="2"/>
</dbReference>
<comment type="caution">
    <text evidence="2">The sequence shown here is derived from an EMBL/GenBank/DDBJ whole genome shotgun (WGS) entry which is preliminary data.</text>
</comment>
<organism evidence="2 3">
    <name type="scientific">Capnocytophaga felis</name>
    <dbReference type="NCBI Taxonomy" id="2267611"/>
    <lineage>
        <taxon>Bacteria</taxon>
        <taxon>Pseudomonadati</taxon>
        <taxon>Bacteroidota</taxon>
        <taxon>Flavobacteriia</taxon>
        <taxon>Flavobacteriales</taxon>
        <taxon>Flavobacteriaceae</taxon>
        <taxon>Capnocytophaga</taxon>
    </lineage>
</organism>
<keyword evidence="3" id="KW-1185">Reference proteome</keyword>
<dbReference type="EMBL" id="BLBC01000007">
    <property type="protein sequence ID" value="GET45981.1"/>
    <property type="molecule type" value="Genomic_DNA"/>
</dbReference>
<dbReference type="SUPFAM" id="SSF49373">
    <property type="entry name" value="Invasin/intimin cell-adhesion fragments"/>
    <property type="match status" value="1"/>
</dbReference>
<dbReference type="InterPro" id="IPR008964">
    <property type="entry name" value="Invasin/intimin_cell_adhesion"/>
</dbReference>
<evidence type="ECO:0000313" key="3">
    <source>
        <dbReference type="Proteomes" id="UP000398217"/>
    </source>
</evidence>
<dbReference type="AlphaFoldDB" id="A0A5M4B8Q0"/>
<proteinExistence type="predicted"/>